<comment type="caution">
    <text evidence="5">The sequence shown here is derived from an EMBL/GenBank/DDBJ whole genome shotgun (WGS) entry which is preliminary data.</text>
</comment>
<feature type="signal peptide" evidence="4">
    <location>
        <begin position="1"/>
        <end position="20"/>
    </location>
</feature>
<dbReference type="SUPFAM" id="SSF48403">
    <property type="entry name" value="Ankyrin repeat"/>
    <property type="match status" value="1"/>
</dbReference>
<keyword evidence="2 3" id="KW-0040">ANK repeat</keyword>
<evidence type="ECO:0000256" key="4">
    <source>
        <dbReference type="SAM" id="SignalP"/>
    </source>
</evidence>
<dbReference type="Gene3D" id="1.25.40.20">
    <property type="entry name" value="Ankyrin repeat-containing domain"/>
    <property type="match status" value="2"/>
</dbReference>
<dbReference type="PROSITE" id="PS50297">
    <property type="entry name" value="ANK_REP_REGION"/>
    <property type="match status" value="2"/>
</dbReference>
<reference evidence="5 6" key="1">
    <citation type="submission" date="2024-04" db="EMBL/GenBank/DDBJ databases">
        <title>Luteolibacter sp. isolated from soil.</title>
        <authorList>
            <person name="An J."/>
        </authorList>
    </citation>
    <scope>NUCLEOTIDE SEQUENCE [LARGE SCALE GENOMIC DNA]</scope>
    <source>
        <strain evidence="5 6">Y139</strain>
    </source>
</reference>
<evidence type="ECO:0000313" key="6">
    <source>
        <dbReference type="Proteomes" id="UP001371305"/>
    </source>
</evidence>
<evidence type="ECO:0000256" key="1">
    <source>
        <dbReference type="ARBA" id="ARBA00022737"/>
    </source>
</evidence>
<gene>
    <name evidence="5" type="ORF">WKV53_27270</name>
</gene>
<dbReference type="PANTHER" id="PTHR24198">
    <property type="entry name" value="ANKYRIN REPEAT AND PROTEIN KINASE DOMAIN-CONTAINING PROTEIN"/>
    <property type="match status" value="1"/>
</dbReference>
<name>A0ABU9B2I5_9BACT</name>
<accession>A0ABU9B2I5</accession>
<evidence type="ECO:0000256" key="3">
    <source>
        <dbReference type="PROSITE-ProRule" id="PRU00023"/>
    </source>
</evidence>
<keyword evidence="6" id="KW-1185">Reference proteome</keyword>
<sequence>MKRTSLALALAYLISSMAFARMWTDTQGRKIEGDFVRMADEAHVVVRKEGKELNLEVAQLGDEDREWLESQGAVIAKRPATTALTLAIRVEDMATAQRSITPELVNQPDLGGYHPLTYAAYTGKPELVEALLKGGANPNVVEQDGTTAFFVAAMLDQPEMIRALKKHGAVYPAKDLHRQPAGAAVRAEALASLKVLFELYPDLDPNAGWPWPEAFWGGKYVSPGDQINPYYARSALLFATYVGYDKIAGELLAHGADVQTRTTTGQGPLHRAAANPRISTEVVAALLSRGADPFQLCSAPHFSPRTPLDFAAAAGSMEKVRLLTKVQDAGKHVPEYRWAAMLAAAAGKRDIMNFLFREIREAPPTLEQLTARFTAARQAGPEEHQTMVPVNIVDEPLPAIHPDGKDKPAAPGSVAVVASRSLANHVALLTSELSSIEGVTLLERDQLGEVASEKLLQKLSGQNNEAEGLDLGLIPADQLVFLWEMKVADRRFIKVTVLSAATRATVLRQIVEYSEPSEEWVKNRLAPVLDAVRRGKIATEQKGTAVSLIPLTPVNRTRECLELVRYVNLMLPGRVMREPGVSLLTLRQMQPLEAENALTGQDSYWKAAWVIEGSMSTEAAGDVSLVLSASSPAQARREDVTVRGKTGELASLTERAWKELATKLDLKAGDPVPTAGGTGASPDEGKSVAQQAGWFLEAKYPRDAFDLANASYILGYRDQELLRTMTEAAIDRLPIQQKYGCDHVRKDPRVIDPGVRLSYASALPEFLALCDCARLYVAGLDRQLVSQVRPWGGARSTVYNEIIAQALAELKFYRLMMEDCLAEDRYGREFEQLDQEIIQLTREYLKRCKGHASEMDTLRSLLARGSGDSFYVRHAAGLLEEIFGRLTEIAGQKPAHDDFRHLLNWLGERCGDPERDCGPEDPFRVFAMKLAGMDGIAKAWPLEVAGVQAACATERALRVQSLRRMLAVSTDPERSKSPLDDSRREWGRFFGCMEAPGWESVFNKGYLLGPGGIDRLIAKPSGDFTSTGEFARMAAWYHDLLRWPRMEASAREKFLLERIDHAAAREGKEHLTPAQFAAIWDHLREQNLLTPKEAEAFAKLVPAEAKSGPAPADDGPLPLTHLLTLPEAGNMAQFARTTQAALDHDQLWLPATYYEAGGDVRNKQTPPSCRHVIHVIQLADRMVRTIELPKENDLDSEWAAPTQIAPIDPSLVRPVLLGEKHAYFLKCPRPGRLYAIDRQSLRVSTVELPLPNVIAMGFRTRGDVLYLSVADQWQPQIGNVRFDASSVVAVTGEKITDTLVSTQRKPAQMPLDHPHTWIDQIDVGDQRLVLISGIEADYIDPTLSKAAAFSWDSNSWAALTASERGKARNEWYGHYHPLFLTHRNLTAGSNKVFITEDPFDGEVPAAIALVKDANAAMDFRAAWLTQPSRTGKFRTVPVVATPVEDPLMNRKMFALRVPPEQRKSGEKYRYPTANEVIKEGSYNVRVLGKWKDQYLVFLAGEKTVTMPAIWMVPEAALQQRVSKLPPW</sequence>
<dbReference type="InterPro" id="IPR036770">
    <property type="entry name" value="Ankyrin_rpt-contain_sf"/>
</dbReference>
<dbReference type="PROSITE" id="PS50088">
    <property type="entry name" value="ANK_REPEAT"/>
    <property type="match status" value="2"/>
</dbReference>
<dbReference type="SMART" id="SM00248">
    <property type="entry name" value="ANK"/>
    <property type="match status" value="6"/>
</dbReference>
<dbReference type="EMBL" id="JBBUKT010000017">
    <property type="protein sequence ID" value="MEK7954249.1"/>
    <property type="molecule type" value="Genomic_DNA"/>
</dbReference>
<feature type="chain" id="PRO_5045884807" evidence="4">
    <location>
        <begin position="21"/>
        <end position="1527"/>
    </location>
</feature>
<proteinExistence type="predicted"/>
<feature type="repeat" description="ANK" evidence="3">
    <location>
        <begin position="264"/>
        <end position="292"/>
    </location>
</feature>
<keyword evidence="1" id="KW-0677">Repeat</keyword>
<organism evidence="5 6">
    <name type="scientific">Luteolibacter soli</name>
    <dbReference type="NCBI Taxonomy" id="3135280"/>
    <lineage>
        <taxon>Bacteria</taxon>
        <taxon>Pseudomonadati</taxon>
        <taxon>Verrucomicrobiota</taxon>
        <taxon>Verrucomicrobiia</taxon>
        <taxon>Verrucomicrobiales</taxon>
        <taxon>Verrucomicrobiaceae</taxon>
        <taxon>Luteolibacter</taxon>
    </lineage>
</organism>
<dbReference type="Proteomes" id="UP001371305">
    <property type="component" value="Unassembled WGS sequence"/>
</dbReference>
<feature type="repeat" description="ANK" evidence="3">
    <location>
        <begin position="111"/>
        <end position="143"/>
    </location>
</feature>
<protein>
    <submittedName>
        <fullName evidence="5">Ankyrin repeat domain-containing protein</fullName>
    </submittedName>
</protein>
<keyword evidence="4" id="KW-0732">Signal</keyword>
<evidence type="ECO:0000256" key="2">
    <source>
        <dbReference type="ARBA" id="ARBA00023043"/>
    </source>
</evidence>
<dbReference type="Gene3D" id="2.30.30.700">
    <property type="entry name" value="SLA1 homology domain 1"/>
    <property type="match status" value="1"/>
</dbReference>
<dbReference type="RefSeq" id="WP_341408017.1">
    <property type="nucleotide sequence ID" value="NZ_JBBUKT010000017.1"/>
</dbReference>
<dbReference type="PANTHER" id="PTHR24198:SF165">
    <property type="entry name" value="ANKYRIN REPEAT-CONTAINING PROTEIN-RELATED"/>
    <property type="match status" value="1"/>
</dbReference>
<dbReference type="Pfam" id="PF12796">
    <property type="entry name" value="Ank_2"/>
    <property type="match status" value="1"/>
</dbReference>
<dbReference type="InterPro" id="IPR002110">
    <property type="entry name" value="Ankyrin_rpt"/>
</dbReference>
<evidence type="ECO:0000313" key="5">
    <source>
        <dbReference type="EMBL" id="MEK7954249.1"/>
    </source>
</evidence>